<evidence type="ECO:0000256" key="4">
    <source>
        <dbReference type="SAM" id="Coils"/>
    </source>
</evidence>
<gene>
    <name evidence="7" type="ORF">WJX73_000635</name>
</gene>
<comment type="subcellular location">
    <subcellularLocation>
        <location evidence="1">Nucleus</location>
    </subcellularLocation>
</comment>
<proteinExistence type="predicted"/>
<keyword evidence="8" id="KW-1185">Reference proteome</keyword>
<comment type="caution">
    <text evidence="7">The sequence shown here is derived from an EMBL/GenBank/DDBJ whole genome shotgun (WGS) entry which is preliminary data.</text>
</comment>
<protein>
    <recommendedName>
        <fullName evidence="6">Nucleoporin Nup54 alpha-helical domain-containing protein</fullName>
    </recommendedName>
</protein>
<dbReference type="GO" id="GO:0006999">
    <property type="term" value="P:nuclear pore organization"/>
    <property type="evidence" value="ECO:0007669"/>
    <property type="project" value="TreeGrafter"/>
</dbReference>
<evidence type="ECO:0000256" key="3">
    <source>
        <dbReference type="ARBA" id="ARBA00023242"/>
    </source>
</evidence>
<dbReference type="EMBL" id="JALJOQ010000005">
    <property type="protein sequence ID" value="KAK9813332.1"/>
    <property type="molecule type" value="Genomic_DNA"/>
</dbReference>
<keyword evidence="2" id="KW-0813">Transport</keyword>
<sequence length="452" mass="45967">MFGGFGVSSSPAFGASSASLFGGATSAASAGPTFSNPFGSATPAPSPFGQSSASAFGGGFGAPQSSAGAFSFGTPQSSAAAFGTQQSSANAFSFGTPSSAAGGFASSFGTPQSSAATFSFGGTPQQSAPSLFGGSQFSSPFGSTATGAAGNTPGLFSQTPPQQQAQPAFGGFNLGGAANSQAQTQLAAAPLAAGISDPRAAAEVEAIAAAFGLSQDPVRSRFLHLFLNVVNNPAARQRPPHVDALQWRQAIFRAGGEHNKHGLWPVPAMGFGDLLARKSAQDAAIAEHEERMRQAQRAVAELVQKQGVLVQAGLQKVRREHLVLSARLLSLMRKIDMLEARSAGALGLYDSSCSSATAAVSRSLDAIEAKLAPSAPNGLQRRVDSLAAAAHLQSHAGSAPEDSSQMSEKDLAEVYSILKSHSEAVTRLQHVLGRVTSDVAVLAKAGKQKLHQ</sequence>
<evidence type="ECO:0000313" key="8">
    <source>
        <dbReference type="Proteomes" id="UP001465755"/>
    </source>
</evidence>
<dbReference type="GO" id="GO:0006607">
    <property type="term" value="P:NLS-bearing protein import into nucleus"/>
    <property type="evidence" value="ECO:0007669"/>
    <property type="project" value="TreeGrafter"/>
</dbReference>
<feature type="compositionally biased region" description="Low complexity" evidence="5">
    <location>
        <begin position="158"/>
        <end position="172"/>
    </location>
</feature>
<feature type="coiled-coil region" evidence="4">
    <location>
        <begin position="278"/>
        <end position="305"/>
    </location>
</feature>
<dbReference type="PANTHER" id="PTHR13000">
    <property type="entry name" value="NUCLEOPORIN P54"/>
    <property type="match status" value="1"/>
</dbReference>
<keyword evidence="3" id="KW-0539">Nucleus</keyword>
<feature type="region of interest" description="Disordered" evidence="5">
    <location>
        <begin position="142"/>
        <end position="172"/>
    </location>
</feature>
<evidence type="ECO:0000256" key="2">
    <source>
        <dbReference type="ARBA" id="ARBA00022448"/>
    </source>
</evidence>
<dbReference type="GO" id="GO:0017056">
    <property type="term" value="F:structural constituent of nuclear pore"/>
    <property type="evidence" value="ECO:0007669"/>
    <property type="project" value="TreeGrafter"/>
</dbReference>
<accession>A0AAW1PX40</accession>
<name>A0AAW1PX40_9CHLO</name>
<evidence type="ECO:0000259" key="6">
    <source>
        <dbReference type="Pfam" id="PF13874"/>
    </source>
</evidence>
<reference evidence="7 8" key="1">
    <citation type="journal article" date="2024" name="Nat. Commun.">
        <title>Phylogenomics reveals the evolutionary origins of lichenization in chlorophyte algae.</title>
        <authorList>
            <person name="Puginier C."/>
            <person name="Libourel C."/>
            <person name="Otte J."/>
            <person name="Skaloud P."/>
            <person name="Haon M."/>
            <person name="Grisel S."/>
            <person name="Petersen M."/>
            <person name="Berrin J.G."/>
            <person name="Delaux P.M."/>
            <person name="Dal Grande F."/>
            <person name="Keller J."/>
        </authorList>
    </citation>
    <scope>NUCLEOTIDE SEQUENCE [LARGE SCALE GENOMIC DNA]</scope>
    <source>
        <strain evidence="7 8">SAG 2036</strain>
    </source>
</reference>
<evidence type="ECO:0000313" key="7">
    <source>
        <dbReference type="EMBL" id="KAK9813332.1"/>
    </source>
</evidence>
<feature type="domain" description="Nucleoporin Nup54 alpha-helical" evidence="6">
    <location>
        <begin position="238"/>
        <end position="388"/>
    </location>
</feature>
<dbReference type="AlphaFoldDB" id="A0AAW1PX40"/>
<keyword evidence="4" id="KW-0175">Coiled coil</keyword>
<dbReference type="PANTHER" id="PTHR13000:SF0">
    <property type="entry name" value="NUCLEOPORIN P54"/>
    <property type="match status" value="1"/>
</dbReference>
<dbReference type="Proteomes" id="UP001465755">
    <property type="component" value="Unassembled WGS sequence"/>
</dbReference>
<dbReference type="Pfam" id="PF13874">
    <property type="entry name" value="Nup54"/>
    <property type="match status" value="1"/>
</dbReference>
<dbReference type="InterPro" id="IPR025712">
    <property type="entry name" value="Nup54_alpha-helical_dom"/>
</dbReference>
<evidence type="ECO:0000256" key="1">
    <source>
        <dbReference type="ARBA" id="ARBA00004123"/>
    </source>
</evidence>
<dbReference type="GO" id="GO:0036228">
    <property type="term" value="P:protein localization to nuclear inner membrane"/>
    <property type="evidence" value="ECO:0007669"/>
    <property type="project" value="TreeGrafter"/>
</dbReference>
<organism evidence="7 8">
    <name type="scientific">Symbiochloris irregularis</name>
    <dbReference type="NCBI Taxonomy" id="706552"/>
    <lineage>
        <taxon>Eukaryota</taxon>
        <taxon>Viridiplantae</taxon>
        <taxon>Chlorophyta</taxon>
        <taxon>core chlorophytes</taxon>
        <taxon>Trebouxiophyceae</taxon>
        <taxon>Trebouxiales</taxon>
        <taxon>Trebouxiaceae</taxon>
        <taxon>Symbiochloris</taxon>
    </lineage>
</organism>
<dbReference type="GO" id="GO:0044613">
    <property type="term" value="C:nuclear pore central transport channel"/>
    <property type="evidence" value="ECO:0007669"/>
    <property type="project" value="TreeGrafter"/>
</dbReference>
<evidence type="ECO:0000256" key="5">
    <source>
        <dbReference type="SAM" id="MobiDB-lite"/>
    </source>
</evidence>
<dbReference type="InterPro" id="IPR024864">
    <property type="entry name" value="Nup54/Nup57/Nup44"/>
</dbReference>